<gene>
    <name evidence="1" type="ORF">WICPIJ_008450</name>
</gene>
<keyword evidence="2" id="KW-1185">Reference proteome</keyword>
<evidence type="ECO:0000313" key="2">
    <source>
        <dbReference type="Proteomes" id="UP000774326"/>
    </source>
</evidence>
<dbReference type="AlphaFoldDB" id="A0A9P8PXJ4"/>
<dbReference type="Proteomes" id="UP000774326">
    <property type="component" value="Unassembled WGS sequence"/>
</dbReference>
<dbReference type="Gene3D" id="1.20.1270.60">
    <property type="entry name" value="Arfaptin homology (AH) domain/BAR domain"/>
    <property type="match status" value="1"/>
</dbReference>
<organism evidence="1 2">
    <name type="scientific">Wickerhamomyces pijperi</name>
    <name type="common">Yeast</name>
    <name type="synonym">Pichia pijperi</name>
    <dbReference type="NCBI Taxonomy" id="599730"/>
    <lineage>
        <taxon>Eukaryota</taxon>
        <taxon>Fungi</taxon>
        <taxon>Dikarya</taxon>
        <taxon>Ascomycota</taxon>
        <taxon>Saccharomycotina</taxon>
        <taxon>Saccharomycetes</taxon>
        <taxon>Phaffomycetales</taxon>
        <taxon>Wickerhamomycetaceae</taxon>
        <taxon>Wickerhamomyces</taxon>
    </lineage>
</organism>
<accession>A0A9P8PXJ4</accession>
<protein>
    <recommendedName>
        <fullName evidence="3">BAR domain-containing protein</fullName>
    </recommendedName>
</protein>
<sequence length="310" mass="34601">MSFFENFSKQLQTGLNQGIQEAQKLSQEFTPLAQRTARSLQEKFGNLEDISELPQEYTDLESKIDTLKLVYSNLLSVTATYDQESYDNPLNVKETLNEVSKNLSLKVGKLAHARSTKEAQVALIAANPKGQPKTLNHTISTAANLSALKIQQSSTDDSFDLISQGLTSIGQTELQLGEARLQQDKLIQEHVNLQFKRQLKENLNRADKARKVVDNKRLSYDAARASFKTARPEKEASLRVQLETLEDEFTAAIEHAVSVMKQVIDSSNVLDQLVEFITAQLAYHKAASELLDKLLPNLKNLRDDQSAAGL</sequence>
<dbReference type="OrthoDB" id="5549748at2759"/>
<dbReference type="SUPFAM" id="SSF103657">
    <property type="entry name" value="BAR/IMD domain-like"/>
    <property type="match status" value="1"/>
</dbReference>
<dbReference type="InterPro" id="IPR027267">
    <property type="entry name" value="AH/BAR_dom_sf"/>
</dbReference>
<evidence type="ECO:0008006" key="3">
    <source>
        <dbReference type="Google" id="ProtNLM"/>
    </source>
</evidence>
<dbReference type="InterPro" id="IPR018859">
    <property type="entry name" value="BAR_dom-cont"/>
</dbReference>
<dbReference type="EMBL" id="JAEUBG010004811">
    <property type="protein sequence ID" value="KAH3680017.1"/>
    <property type="molecule type" value="Genomic_DNA"/>
</dbReference>
<evidence type="ECO:0000313" key="1">
    <source>
        <dbReference type="EMBL" id="KAH3680017.1"/>
    </source>
</evidence>
<reference evidence="1" key="2">
    <citation type="submission" date="2021-01" db="EMBL/GenBank/DDBJ databases">
        <authorList>
            <person name="Schikora-Tamarit M.A."/>
        </authorList>
    </citation>
    <scope>NUCLEOTIDE SEQUENCE</scope>
    <source>
        <strain evidence="1">CBS2887</strain>
    </source>
</reference>
<comment type="caution">
    <text evidence="1">The sequence shown here is derived from an EMBL/GenBank/DDBJ whole genome shotgun (WGS) entry which is preliminary data.</text>
</comment>
<reference evidence="1" key="1">
    <citation type="journal article" date="2021" name="Open Biol.">
        <title>Shared evolutionary footprints suggest mitochondrial oxidative damage underlies multiple complex I losses in fungi.</title>
        <authorList>
            <person name="Schikora-Tamarit M.A."/>
            <person name="Marcet-Houben M."/>
            <person name="Nosek J."/>
            <person name="Gabaldon T."/>
        </authorList>
    </citation>
    <scope>NUCLEOTIDE SEQUENCE</scope>
    <source>
        <strain evidence="1">CBS2887</strain>
    </source>
</reference>
<name>A0A9P8PXJ4_WICPI</name>
<dbReference type="Pfam" id="PF10455">
    <property type="entry name" value="BAR_2"/>
    <property type="match status" value="1"/>
</dbReference>
<proteinExistence type="predicted"/>